<proteinExistence type="predicted"/>
<evidence type="ECO:0000256" key="1">
    <source>
        <dbReference type="ARBA" id="ARBA00022603"/>
    </source>
</evidence>
<accession>A0A8H4H5L1</accession>
<dbReference type="Gene3D" id="1.10.10.10">
    <property type="entry name" value="Winged helix-like DNA-binding domain superfamily/Winged helix DNA-binding domain"/>
    <property type="match status" value="1"/>
</dbReference>
<dbReference type="SUPFAM" id="SSF53335">
    <property type="entry name" value="S-adenosyl-L-methionine-dependent methyltransferases"/>
    <property type="match status" value="1"/>
</dbReference>
<sequence length="401" mass="44541">MAGIAEQLIEKLNAVEASIFEGQDATRQRLALAARNLFHALETKEEKTMRLAIEEPIMFSVLQALIDIGLFEGWTAAGGGEKDVNELAKLSKKDMEPELLCHQLRLMAANHIIQETANDRYVPTPYSLAIGDMSTQVAPALRIRTDHVAPCAMHWPDFLAKTNYRKPRDDKASCYIDTFPEKKSFFERCSANPVHQESFSSFMDVWAKGKRPWPEFYDTQALLDGTDLSNGGPFVVDVGGHHGIDLMRVAEKHPDLPAGSLVLEDLPEVVGAVTLTTDKIRTVAHDLFKEGVEQPIKGARAYFMHAVLHDWSDETSVKILKQIAAVMKRGYSKVLINDIVIPATGASCYQAAMDCLVLQASANERTEAVWSKVIEDAGLKLVKYYPDGRGYEIVIEAELPQ</sequence>
<dbReference type="InterPro" id="IPR016461">
    <property type="entry name" value="COMT-like"/>
</dbReference>
<comment type="caution">
    <text evidence="5">The sequence shown here is derived from an EMBL/GenBank/DDBJ whole genome shotgun (WGS) entry which is preliminary data.</text>
</comment>
<dbReference type="GO" id="GO:0044550">
    <property type="term" value="P:secondary metabolite biosynthetic process"/>
    <property type="evidence" value="ECO:0007669"/>
    <property type="project" value="UniProtKB-ARBA"/>
</dbReference>
<dbReference type="GO" id="GO:0032259">
    <property type="term" value="P:methylation"/>
    <property type="evidence" value="ECO:0007669"/>
    <property type="project" value="UniProtKB-KW"/>
</dbReference>
<evidence type="ECO:0000259" key="4">
    <source>
        <dbReference type="Pfam" id="PF00891"/>
    </source>
</evidence>
<feature type="domain" description="O-methyltransferase C-terminal" evidence="4">
    <location>
        <begin position="223"/>
        <end position="379"/>
    </location>
</feature>
<dbReference type="GO" id="GO:0008171">
    <property type="term" value="F:O-methyltransferase activity"/>
    <property type="evidence" value="ECO:0007669"/>
    <property type="project" value="InterPro"/>
</dbReference>
<dbReference type="InterPro" id="IPR036388">
    <property type="entry name" value="WH-like_DNA-bd_sf"/>
</dbReference>
<keyword evidence="2" id="KW-0808">Transferase</keyword>
<evidence type="ECO:0000256" key="2">
    <source>
        <dbReference type="ARBA" id="ARBA00022679"/>
    </source>
</evidence>
<evidence type="ECO:0000313" key="6">
    <source>
        <dbReference type="Proteomes" id="UP000653565"/>
    </source>
</evidence>
<dbReference type="InterPro" id="IPR029063">
    <property type="entry name" value="SAM-dependent_MTases_sf"/>
</dbReference>
<reference evidence="5" key="2">
    <citation type="submission" date="2020-04" db="EMBL/GenBank/DDBJ databases">
        <authorList>
            <person name="Santos R.A.C."/>
            <person name="Steenwyk J.L."/>
            <person name="Rivero-Menendez O."/>
            <person name="Mead M.E."/>
            <person name="Silva L.P."/>
            <person name="Bastos R.W."/>
            <person name="Alastruey-Izquierdo A."/>
            <person name="Goldman G.H."/>
            <person name="Rokas A."/>
        </authorList>
    </citation>
    <scope>NUCLEOTIDE SEQUENCE</scope>
    <source>
        <strain evidence="5">CNM-CM6805</strain>
    </source>
</reference>
<dbReference type="InterPro" id="IPR036390">
    <property type="entry name" value="WH_DNA-bd_sf"/>
</dbReference>
<dbReference type="Pfam" id="PF00891">
    <property type="entry name" value="Methyltransf_2"/>
    <property type="match status" value="1"/>
</dbReference>
<protein>
    <recommendedName>
        <fullName evidence="4">O-methyltransferase C-terminal domain-containing protein</fullName>
    </recommendedName>
</protein>
<dbReference type="EMBL" id="JAAAPX010000032">
    <property type="protein sequence ID" value="KAF4239408.1"/>
    <property type="molecule type" value="Genomic_DNA"/>
</dbReference>
<dbReference type="PANTHER" id="PTHR43712">
    <property type="entry name" value="PUTATIVE (AFU_ORTHOLOGUE AFUA_4G14580)-RELATED"/>
    <property type="match status" value="1"/>
</dbReference>
<evidence type="ECO:0000256" key="3">
    <source>
        <dbReference type="ARBA" id="ARBA00022691"/>
    </source>
</evidence>
<reference evidence="5" key="1">
    <citation type="journal article" date="2020" name="bioRxiv">
        <title>Genomic and phenotypic heterogeneity of clinical isolates of the human pathogens Aspergillus fumigatus, Aspergillus lentulus and Aspergillus fumigatiaffinis.</title>
        <authorList>
            <person name="dos Santos R.A.C."/>
            <person name="Steenwyk J.L."/>
            <person name="Rivero-Menendez O."/>
            <person name="Mead M.E."/>
            <person name="Silva L.P."/>
            <person name="Bastos R.W."/>
            <person name="Alastruey-Izquierdo A."/>
            <person name="Goldman G.H."/>
            <person name="Rokas A."/>
        </authorList>
    </citation>
    <scope>NUCLEOTIDE SEQUENCE</scope>
    <source>
        <strain evidence="5">CNM-CM6805</strain>
    </source>
</reference>
<dbReference type="SUPFAM" id="SSF46785">
    <property type="entry name" value="Winged helix' DNA-binding domain"/>
    <property type="match status" value="1"/>
</dbReference>
<organism evidence="5 6">
    <name type="scientific">Aspergillus fumigatiaffinis</name>
    <dbReference type="NCBI Taxonomy" id="340414"/>
    <lineage>
        <taxon>Eukaryota</taxon>
        <taxon>Fungi</taxon>
        <taxon>Dikarya</taxon>
        <taxon>Ascomycota</taxon>
        <taxon>Pezizomycotina</taxon>
        <taxon>Eurotiomycetes</taxon>
        <taxon>Eurotiomycetidae</taxon>
        <taxon>Eurotiales</taxon>
        <taxon>Aspergillaceae</taxon>
        <taxon>Aspergillus</taxon>
        <taxon>Aspergillus subgen. Fumigati</taxon>
    </lineage>
</organism>
<dbReference type="Gene3D" id="3.40.50.150">
    <property type="entry name" value="Vaccinia Virus protein VP39"/>
    <property type="match status" value="1"/>
</dbReference>
<keyword evidence="6" id="KW-1185">Reference proteome</keyword>
<gene>
    <name evidence="5" type="ORF">CNMCM6805_005830</name>
</gene>
<dbReference type="OrthoDB" id="1535081at2759"/>
<keyword evidence="1" id="KW-0489">Methyltransferase</keyword>
<name>A0A8H4H5L1_9EURO</name>
<dbReference type="InterPro" id="IPR001077">
    <property type="entry name" value="COMT_C"/>
</dbReference>
<keyword evidence="3" id="KW-0949">S-adenosyl-L-methionine</keyword>
<evidence type="ECO:0000313" key="5">
    <source>
        <dbReference type="EMBL" id="KAF4239408.1"/>
    </source>
</evidence>
<dbReference type="Proteomes" id="UP000653565">
    <property type="component" value="Unassembled WGS sequence"/>
</dbReference>
<dbReference type="AlphaFoldDB" id="A0A8H4H5L1"/>
<dbReference type="PROSITE" id="PS51683">
    <property type="entry name" value="SAM_OMT_II"/>
    <property type="match status" value="1"/>
</dbReference>
<dbReference type="PANTHER" id="PTHR43712:SF8">
    <property type="entry name" value="O-METHYLTRANSFERASE AF390-400"/>
    <property type="match status" value="1"/>
</dbReference>